<sequence length="443" mass="50045">MSSALPPPAAPAQVECPSCWQQLPYYDAINSAFFGCPKCHTFFEYPEIGKPKQLQKFKAKPSMQRTLPLGATGTLKGVPYRVTGYMWRREVNSTAHWEEYQLRHEETGAYHQLAVYQGHWMLLEPTEEQYRVQQGNSRRAFVETTDDTFRLYNRYSPRVLYAEGEFDWNVLDDESLSISEYISPPLMLVRERTATKRVHWFRAQHLDPLEIQNGFRVVNSHIPFRTGTGAIEPAPSQATWPILRTFSLVAALLVVVTHLFLMAWGNETVLDTDFVSNPQTVPLEQPVGSGGDRPMRVSPSFTVPGTGALSIRLSANVDNSWLELPFTVVNEQTGQLFEATRGMEYYHGVEDGESWSEGSTETDALLNSVPAGRYHLNFYPAADASNQNPISFHATVQARASFGSNAFLALVLLLLYPAIQFVRRHYHEQQRWENSDYGPGAAS</sequence>
<proteinExistence type="predicted"/>
<feature type="transmembrane region" description="Helical" evidence="1">
    <location>
        <begin position="402"/>
        <end position="422"/>
    </location>
</feature>
<keyword evidence="1" id="KW-1133">Transmembrane helix</keyword>
<dbReference type="AlphaFoldDB" id="A0A7W9T005"/>
<gene>
    <name evidence="3" type="ORF">HNQ93_001761</name>
</gene>
<evidence type="ECO:0000256" key="1">
    <source>
        <dbReference type="SAM" id="Phobius"/>
    </source>
</evidence>
<dbReference type="EMBL" id="JACHGG010000002">
    <property type="protein sequence ID" value="MBB6058915.1"/>
    <property type="molecule type" value="Genomic_DNA"/>
</dbReference>
<evidence type="ECO:0000259" key="2">
    <source>
        <dbReference type="Pfam" id="PF13785"/>
    </source>
</evidence>
<dbReference type="Proteomes" id="UP000532746">
    <property type="component" value="Unassembled WGS sequence"/>
</dbReference>
<accession>A0A7W9T005</accession>
<organism evidence="3 4">
    <name type="scientific">Hymenobacter luteus</name>
    <dbReference type="NCBI Taxonomy" id="1411122"/>
    <lineage>
        <taxon>Bacteria</taxon>
        <taxon>Pseudomonadati</taxon>
        <taxon>Bacteroidota</taxon>
        <taxon>Cytophagia</taxon>
        <taxon>Cytophagales</taxon>
        <taxon>Hymenobacteraceae</taxon>
        <taxon>Hymenobacter</taxon>
    </lineage>
</organism>
<dbReference type="InterPro" id="IPR025235">
    <property type="entry name" value="DUF4178"/>
</dbReference>
<keyword evidence="1" id="KW-0812">Transmembrane</keyword>
<keyword evidence="4" id="KW-1185">Reference proteome</keyword>
<keyword evidence="1" id="KW-0472">Membrane</keyword>
<protein>
    <recommendedName>
        <fullName evidence="2">DUF4178 domain-containing protein</fullName>
    </recommendedName>
</protein>
<reference evidence="3 4" key="1">
    <citation type="submission" date="2020-08" db="EMBL/GenBank/DDBJ databases">
        <title>Genomic Encyclopedia of Type Strains, Phase IV (KMG-IV): sequencing the most valuable type-strain genomes for metagenomic binning, comparative biology and taxonomic classification.</title>
        <authorList>
            <person name="Goeker M."/>
        </authorList>
    </citation>
    <scope>NUCLEOTIDE SEQUENCE [LARGE SCALE GENOMIC DNA]</scope>
    <source>
        <strain evidence="3 4">DSM 26718</strain>
    </source>
</reference>
<name>A0A7W9T005_9BACT</name>
<dbReference type="Pfam" id="PF13785">
    <property type="entry name" value="DUF4178"/>
    <property type="match status" value="1"/>
</dbReference>
<feature type="domain" description="DUF4178" evidence="2">
    <location>
        <begin position="69"/>
        <end position="208"/>
    </location>
</feature>
<evidence type="ECO:0000313" key="3">
    <source>
        <dbReference type="EMBL" id="MBB6058915.1"/>
    </source>
</evidence>
<comment type="caution">
    <text evidence="3">The sequence shown here is derived from an EMBL/GenBank/DDBJ whole genome shotgun (WGS) entry which is preliminary data.</text>
</comment>
<evidence type="ECO:0000313" key="4">
    <source>
        <dbReference type="Proteomes" id="UP000532746"/>
    </source>
</evidence>
<dbReference type="RefSeq" id="WP_183402929.1">
    <property type="nucleotide sequence ID" value="NZ_JACHGG010000002.1"/>
</dbReference>